<evidence type="ECO:0000313" key="1">
    <source>
        <dbReference type="EMBL" id="MBS0030005.1"/>
    </source>
</evidence>
<dbReference type="InterPro" id="IPR010667">
    <property type="entry name" value="Phage_T4_Gp19"/>
</dbReference>
<protein>
    <submittedName>
        <fullName evidence="1">Phage tail protein</fullName>
    </submittedName>
</protein>
<reference evidence="1 2" key="1">
    <citation type="submission" date="2021-04" db="EMBL/GenBank/DDBJ databases">
        <title>Chitinophaga sp. nov., isolated from the rhizosphere soil.</title>
        <authorList>
            <person name="He S."/>
        </authorList>
    </citation>
    <scope>NUCLEOTIDE SEQUENCE [LARGE SCALE GENOMIC DNA]</scope>
    <source>
        <strain evidence="1 2">2R12</strain>
    </source>
</reference>
<dbReference type="NCBIfam" id="TIGR02241">
    <property type="entry name" value="conserved hypothetical phage tail region protein"/>
    <property type="match status" value="1"/>
</dbReference>
<keyword evidence="2" id="KW-1185">Reference proteome</keyword>
<dbReference type="Proteomes" id="UP000676386">
    <property type="component" value="Unassembled WGS sequence"/>
</dbReference>
<dbReference type="Pfam" id="PF06841">
    <property type="entry name" value="Phage_T4_gp19"/>
    <property type="match status" value="1"/>
</dbReference>
<dbReference type="RefSeq" id="WP_211975137.1">
    <property type="nucleotide sequence ID" value="NZ_CBFHAM010000017.1"/>
</dbReference>
<dbReference type="EMBL" id="JAGTXB010000011">
    <property type="protein sequence ID" value="MBS0030005.1"/>
    <property type="molecule type" value="Genomic_DNA"/>
</dbReference>
<evidence type="ECO:0000313" key="2">
    <source>
        <dbReference type="Proteomes" id="UP000676386"/>
    </source>
</evidence>
<proteinExistence type="predicted"/>
<dbReference type="PANTHER" id="PTHR38009:SF1">
    <property type="entry name" value="CONSERVED HYPOTHETICAL PHAGE TAIL PROTEIN"/>
    <property type="match status" value="1"/>
</dbReference>
<dbReference type="InterPro" id="IPR011747">
    <property type="entry name" value="CHP02241"/>
</dbReference>
<organism evidence="1 2">
    <name type="scientific">Chitinophaga hostae</name>
    <dbReference type="NCBI Taxonomy" id="2831022"/>
    <lineage>
        <taxon>Bacteria</taxon>
        <taxon>Pseudomonadati</taxon>
        <taxon>Bacteroidota</taxon>
        <taxon>Chitinophagia</taxon>
        <taxon>Chitinophagales</taxon>
        <taxon>Chitinophagaceae</taxon>
        <taxon>Chitinophaga</taxon>
    </lineage>
</organism>
<accession>A0ABS5J456</accession>
<name>A0ABS5J456_9BACT</name>
<comment type="caution">
    <text evidence="1">The sequence shown here is derived from an EMBL/GenBank/DDBJ whole genome shotgun (WGS) entry which is preliminary data.</text>
</comment>
<dbReference type="PANTHER" id="PTHR38009">
    <property type="entry name" value="CONSERVED HYPOTHETICAL PHAGE TAIL PROTEIN"/>
    <property type="match status" value="1"/>
</dbReference>
<sequence>MQVLGNYYPPAGFYFKVVIDGMPDSDSEFQELSGLSMSMETQSVKEAGENRFTHQLPLPAKAEPLVLKRGLKVSSPLVEWCRKAIEDFSFSPKNLHVFLLDIEGGTQGAPKPLMAWHLINAFPTKWEVTGLNALNNDIAIETIQINYNYFTKSS</sequence>
<gene>
    <name evidence="1" type="ORF">KE626_21955</name>
</gene>